<dbReference type="SUPFAM" id="SSF52540">
    <property type="entry name" value="P-loop containing nucleoside triphosphate hydrolases"/>
    <property type="match status" value="1"/>
</dbReference>
<dbReference type="Gene3D" id="3.40.50.300">
    <property type="entry name" value="P-loop containing nucleotide triphosphate hydrolases"/>
    <property type="match status" value="1"/>
</dbReference>
<dbReference type="PROSITE" id="PS50893">
    <property type="entry name" value="ABC_TRANSPORTER_2"/>
    <property type="match status" value="1"/>
</dbReference>
<name>A0A4R5DVR5_9ACTN</name>
<dbReference type="PANTHER" id="PTHR42788">
    <property type="entry name" value="TAURINE IMPORT ATP-BINDING PROTEIN-RELATED"/>
    <property type="match status" value="1"/>
</dbReference>
<sequence>MTFAATRQGSATVAFQDVDLDIEEGEFLCIVGPSGCGKTTLLNIIAGLERPTAGVVSMEGEEIEGPSPERGMLFQDYALFPWKTVWDNITFGLRYGVRRRQYPRRRRDEIARGFVDLVGLQGSEGKYPHELSGGMKQRCALARLLANEPEVLLMDEPFGALDAQTRLVLQDELVRVWGAEPSAPRRKTVVFVTHSIDEAVFLADRIVVMGRRPGRIKEIVTVDLPRPRGTQTRAGSRFRELTNLLWDEMRDEAIEAAR</sequence>
<dbReference type="Pfam" id="PF00005">
    <property type="entry name" value="ABC_tran"/>
    <property type="match status" value="1"/>
</dbReference>
<gene>
    <name evidence="5" type="ORF">E1269_02440</name>
</gene>
<keyword evidence="1" id="KW-0813">Transport</keyword>
<dbReference type="InParanoid" id="A0A4R5DVR5"/>
<reference evidence="5 6" key="1">
    <citation type="submission" date="2019-03" db="EMBL/GenBank/DDBJ databases">
        <title>Draft genome sequences of novel Actinobacteria.</title>
        <authorList>
            <person name="Sahin N."/>
            <person name="Ay H."/>
            <person name="Saygin H."/>
        </authorList>
    </citation>
    <scope>NUCLEOTIDE SEQUENCE [LARGE SCALE GENOMIC DNA]</scope>
    <source>
        <strain evidence="5 6">5K138</strain>
    </source>
</reference>
<dbReference type="InterPro" id="IPR003593">
    <property type="entry name" value="AAA+_ATPase"/>
</dbReference>
<dbReference type="GO" id="GO:0016887">
    <property type="term" value="F:ATP hydrolysis activity"/>
    <property type="evidence" value="ECO:0007669"/>
    <property type="project" value="InterPro"/>
</dbReference>
<feature type="domain" description="ABC transporter" evidence="4">
    <location>
        <begin position="1"/>
        <end position="236"/>
    </location>
</feature>
<dbReference type="Proteomes" id="UP000294739">
    <property type="component" value="Unassembled WGS sequence"/>
</dbReference>
<protein>
    <submittedName>
        <fullName evidence="5">ABC transporter ATP-binding protein</fullName>
    </submittedName>
</protein>
<keyword evidence="2" id="KW-0547">Nucleotide-binding</keyword>
<dbReference type="SMART" id="SM00382">
    <property type="entry name" value="AAA"/>
    <property type="match status" value="1"/>
</dbReference>
<evidence type="ECO:0000256" key="1">
    <source>
        <dbReference type="ARBA" id="ARBA00022448"/>
    </source>
</evidence>
<dbReference type="InterPro" id="IPR050166">
    <property type="entry name" value="ABC_transporter_ATP-bind"/>
</dbReference>
<evidence type="ECO:0000256" key="3">
    <source>
        <dbReference type="ARBA" id="ARBA00022840"/>
    </source>
</evidence>
<evidence type="ECO:0000256" key="2">
    <source>
        <dbReference type="ARBA" id="ARBA00022741"/>
    </source>
</evidence>
<dbReference type="EMBL" id="SMKZ01000002">
    <property type="protein sequence ID" value="TDE15123.1"/>
    <property type="molecule type" value="Genomic_DNA"/>
</dbReference>
<comment type="caution">
    <text evidence="5">The sequence shown here is derived from an EMBL/GenBank/DDBJ whole genome shotgun (WGS) entry which is preliminary data.</text>
</comment>
<dbReference type="GO" id="GO:0005524">
    <property type="term" value="F:ATP binding"/>
    <property type="evidence" value="ECO:0007669"/>
    <property type="project" value="UniProtKB-KW"/>
</dbReference>
<keyword evidence="6" id="KW-1185">Reference proteome</keyword>
<dbReference type="InterPro" id="IPR003439">
    <property type="entry name" value="ABC_transporter-like_ATP-bd"/>
</dbReference>
<dbReference type="CDD" id="cd03293">
    <property type="entry name" value="ABC_NrtD_SsuB_transporters"/>
    <property type="match status" value="1"/>
</dbReference>
<evidence type="ECO:0000313" key="6">
    <source>
        <dbReference type="Proteomes" id="UP000294739"/>
    </source>
</evidence>
<organism evidence="5 6">
    <name type="scientific">Jiangella asiatica</name>
    <dbReference type="NCBI Taxonomy" id="2530372"/>
    <lineage>
        <taxon>Bacteria</taxon>
        <taxon>Bacillati</taxon>
        <taxon>Actinomycetota</taxon>
        <taxon>Actinomycetes</taxon>
        <taxon>Jiangellales</taxon>
        <taxon>Jiangellaceae</taxon>
        <taxon>Jiangella</taxon>
    </lineage>
</organism>
<keyword evidence="3 5" id="KW-0067">ATP-binding</keyword>
<evidence type="ECO:0000259" key="4">
    <source>
        <dbReference type="PROSITE" id="PS50893"/>
    </source>
</evidence>
<dbReference type="PANTHER" id="PTHR42788:SF13">
    <property type="entry name" value="ALIPHATIC SULFONATES IMPORT ATP-BINDING PROTEIN SSUB"/>
    <property type="match status" value="1"/>
</dbReference>
<dbReference type="InterPro" id="IPR027417">
    <property type="entry name" value="P-loop_NTPase"/>
</dbReference>
<dbReference type="AlphaFoldDB" id="A0A4R5DVR5"/>
<proteinExistence type="predicted"/>
<accession>A0A4R5DVR5</accession>
<dbReference type="OrthoDB" id="8773773at2"/>
<evidence type="ECO:0000313" key="5">
    <source>
        <dbReference type="EMBL" id="TDE15123.1"/>
    </source>
</evidence>